<protein>
    <submittedName>
        <fullName evidence="5">HSP20 family molecular chaperone IbpA</fullName>
    </submittedName>
</protein>
<evidence type="ECO:0000256" key="1">
    <source>
        <dbReference type="ARBA" id="ARBA00023016"/>
    </source>
</evidence>
<evidence type="ECO:0000259" key="4">
    <source>
        <dbReference type="PROSITE" id="PS01031"/>
    </source>
</evidence>
<feature type="domain" description="SHSP" evidence="4">
    <location>
        <begin position="27"/>
        <end position="137"/>
    </location>
</feature>
<keyword evidence="6" id="KW-1185">Reference proteome</keyword>
<dbReference type="PROSITE" id="PS01031">
    <property type="entry name" value="SHSP"/>
    <property type="match status" value="1"/>
</dbReference>
<dbReference type="PANTHER" id="PTHR47062:SF1">
    <property type="entry name" value="SMALL HEAT SHOCK PROTEIN IBPA"/>
    <property type="match status" value="1"/>
</dbReference>
<dbReference type="InterPro" id="IPR008978">
    <property type="entry name" value="HSP20-like_chaperone"/>
</dbReference>
<evidence type="ECO:0000313" key="5">
    <source>
        <dbReference type="EMBL" id="MBB4264416.1"/>
    </source>
</evidence>
<dbReference type="InterPro" id="IPR037913">
    <property type="entry name" value="ACD_IbpA/B"/>
</dbReference>
<gene>
    <name evidence="5" type="ORF">GGD89_000022</name>
</gene>
<dbReference type="AlphaFoldDB" id="A0A7W6R9I6"/>
<dbReference type="EMBL" id="JACIGK010000001">
    <property type="protein sequence ID" value="MBB4264416.1"/>
    <property type="molecule type" value="Genomic_DNA"/>
</dbReference>
<accession>A0A7W6R9I6</accession>
<sequence length="169" mass="18136">MTRVSGFNSPLLLGFDHFERLLDRVQKSQADAYPPYNIEQLGETHLRITLAVAGFALDDLSVSVEESQLVIRGRQGPDDGDRVFLHRGIAARQFQRAFVLAEGMEIVGAHLANGLLHVDLDRPLPQPQVRRIAITSAEASPETGLSAVDDSDQAAVAAGLVPGAMAGKA</sequence>
<organism evidence="5 6">
    <name type="scientific">Roseospira visakhapatnamensis</name>
    <dbReference type="NCBI Taxonomy" id="390880"/>
    <lineage>
        <taxon>Bacteria</taxon>
        <taxon>Pseudomonadati</taxon>
        <taxon>Pseudomonadota</taxon>
        <taxon>Alphaproteobacteria</taxon>
        <taxon>Rhodospirillales</taxon>
        <taxon>Rhodospirillaceae</taxon>
        <taxon>Roseospira</taxon>
    </lineage>
</organism>
<evidence type="ECO:0000256" key="3">
    <source>
        <dbReference type="RuleBase" id="RU003616"/>
    </source>
</evidence>
<dbReference type="SUPFAM" id="SSF49764">
    <property type="entry name" value="HSP20-like chaperones"/>
    <property type="match status" value="1"/>
</dbReference>
<dbReference type="Gene3D" id="2.60.40.790">
    <property type="match status" value="1"/>
</dbReference>
<dbReference type="PANTHER" id="PTHR47062">
    <property type="match status" value="1"/>
</dbReference>
<comment type="caution">
    <text evidence="5">The sequence shown here is derived from an EMBL/GenBank/DDBJ whole genome shotgun (WGS) entry which is preliminary data.</text>
</comment>
<dbReference type="CDD" id="cd06470">
    <property type="entry name" value="ACD_IbpA-B_like"/>
    <property type="match status" value="1"/>
</dbReference>
<reference evidence="5 6" key="1">
    <citation type="submission" date="2020-08" db="EMBL/GenBank/DDBJ databases">
        <title>Genome sequencing of Purple Non-Sulfur Bacteria from various extreme environments.</title>
        <authorList>
            <person name="Mayer M."/>
        </authorList>
    </citation>
    <scope>NUCLEOTIDE SEQUENCE [LARGE SCALE GENOMIC DNA]</scope>
    <source>
        <strain evidence="5 6">JA131</strain>
    </source>
</reference>
<evidence type="ECO:0000313" key="6">
    <source>
        <dbReference type="Proteomes" id="UP000554286"/>
    </source>
</evidence>
<comment type="similarity">
    <text evidence="2 3">Belongs to the small heat shock protein (HSP20) family.</text>
</comment>
<evidence type="ECO:0000256" key="2">
    <source>
        <dbReference type="PROSITE-ProRule" id="PRU00285"/>
    </source>
</evidence>
<keyword evidence="1" id="KW-0346">Stress response</keyword>
<dbReference type="InterPro" id="IPR002068">
    <property type="entry name" value="A-crystallin/Hsp20_dom"/>
</dbReference>
<dbReference type="Proteomes" id="UP000554286">
    <property type="component" value="Unassembled WGS sequence"/>
</dbReference>
<name>A0A7W6R9I6_9PROT</name>
<dbReference type="RefSeq" id="WP_184042063.1">
    <property type="nucleotide sequence ID" value="NZ_JACIGK010000001.1"/>
</dbReference>
<proteinExistence type="inferred from homology"/>
<dbReference type="Pfam" id="PF00011">
    <property type="entry name" value="HSP20"/>
    <property type="match status" value="1"/>
</dbReference>